<organism evidence="2 3">
    <name type="scientific">Blautia parvula</name>
    <dbReference type="NCBI Taxonomy" id="2877527"/>
    <lineage>
        <taxon>Bacteria</taxon>
        <taxon>Bacillati</taxon>
        <taxon>Bacillota</taxon>
        <taxon>Clostridia</taxon>
        <taxon>Lachnospirales</taxon>
        <taxon>Lachnospiraceae</taxon>
        <taxon>Blautia</taxon>
    </lineage>
</organism>
<evidence type="ECO:0000313" key="3">
    <source>
        <dbReference type="Proteomes" id="UP001600941"/>
    </source>
</evidence>
<protein>
    <recommendedName>
        <fullName evidence="4">Lipoprotein</fullName>
    </recommendedName>
</protein>
<evidence type="ECO:0000313" key="2">
    <source>
        <dbReference type="EMBL" id="GAA6497601.1"/>
    </source>
</evidence>
<sequence>MQSGKNKKRSVWVVSGISLVVILVIGSIFCRPDTKQEKEMNRGLVISSDASDWGKELEDKSGRDSGIKIPGYGELTIDQNAETFHMSLVNPEGNPCYLKYTLEIPEASEVLYDSELIEPGKAITEFAVDNLPEKGDYELFINIGTYSLDKSLESMNGAQVKTILHVV</sequence>
<feature type="transmembrane region" description="Helical" evidence="1">
    <location>
        <begin position="12"/>
        <end position="29"/>
    </location>
</feature>
<proteinExistence type="predicted"/>
<keyword evidence="1" id="KW-0812">Transmembrane</keyword>
<gene>
    <name evidence="2" type="ORF">K340107D12_04170</name>
</gene>
<dbReference type="EMBL" id="BAABZQ010000001">
    <property type="protein sequence ID" value="GAA6497601.1"/>
    <property type="molecule type" value="Genomic_DNA"/>
</dbReference>
<dbReference type="Proteomes" id="UP001600941">
    <property type="component" value="Unassembled WGS sequence"/>
</dbReference>
<evidence type="ECO:0000256" key="1">
    <source>
        <dbReference type="SAM" id="Phobius"/>
    </source>
</evidence>
<dbReference type="RefSeq" id="WP_227209580.1">
    <property type="nucleotide sequence ID" value="NZ_BAABZQ010000001.1"/>
</dbReference>
<keyword evidence="1" id="KW-1133">Transmembrane helix</keyword>
<name>A0ABQ0BM39_9FIRM</name>
<accession>A0ABQ0BM39</accession>
<reference evidence="2 3" key="1">
    <citation type="submission" date="2024-04" db="EMBL/GenBank/DDBJ databases">
        <title>Defined microbial consortia suppress multidrug-resistant proinflammatory Enterobacteriaceae via ecological control.</title>
        <authorList>
            <person name="Furuichi M."/>
            <person name="Kawaguchi T."/>
            <person name="Pust M."/>
            <person name="Yasuma K."/>
            <person name="Plichta D."/>
            <person name="Hasegawa N."/>
            <person name="Ohya T."/>
            <person name="Bhattarai S."/>
            <person name="Sasajima S."/>
            <person name="Aoto Y."/>
            <person name="Tuganbaev T."/>
            <person name="Yaginuma M."/>
            <person name="Ueda M."/>
            <person name="Okahashi N."/>
            <person name="Amafuji K."/>
            <person name="Kiridooshi Y."/>
            <person name="Sugita K."/>
            <person name="Strazar M."/>
            <person name="Skelly A."/>
            <person name="Suda W."/>
            <person name="Hattori M."/>
            <person name="Nakamoto N."/>
            <person name="Caballero S."/>
            <person name="Norman J."/>
            <person name="Olle B."/>
            <person name="Tanoue T."/>
            <person name="Arita M."/>
            <person name="Bucci V."/>
            <person name="Atarashi K."/>
            <person name="Xavier R."/>
            <person name="Honda K."/>
        </authorList>
    </citation>
    <scope>NUCLEOTIDE SEQUENCE [LARGE SCALE GENOMIC DNA]</scope>
    <source>
        <strain evidence="3">k34-0107-D12</strain>
    </source>
</reference>
<keyword evidence="3" id="KW-1185">Reference proteome</keyword>
<evidence type="ECO:0008006" key="4">
    <source>
        <dbReference type="Google" id="ProtNLM"/>
    </source>
</evidence>
<keyword evidence="1" id="KW-0472">Membrane</keyword>
<comment type="caution">
    <text evidence="2">The sequence shown here is derived from an EMBL/GenBank/DDBJ whole genome shotgun (WGS) entry which is preliminary data.</text>
</comment>